<dbReference type="RefSeq" id="WP_267654430.1">
    <property type="nucleotide sequence ID" value="NZ_JAOVZR010000001.1"/>
</dbReference>
<evidence type="ECO:0000313" key="2">
    <source>
        <dbReference type="Proteomes" id="UP001073227"/>
    </source>
</evidence>
<dbReference type="EMBL" id="JAOVZR010000001">
    <property type="protein sequence ID" value="MCY0148900.1"/>
    <property type="molecule type" value="Genomic_DNA"/>
</dbReference>
<reference evidence="1" key="1">
    <citation type="submission" date="2022-10" db="EMBL/GenBank/DDBJ databases">
        <title>Hoeflea sp. G2-23, isolated from marine algae.</title>
        <authorList>
            <person name="Kristyanto S."/>
            <person name="Kim J.M."/>
            <person name="Jeon C.O."/>
        </authorList>
    </citation>
    <scope>NUCLEOTIDE SEQUENCE</scope>
    <source>
        <strain evidence="1">G2-23</strain>
    </source>
</reference>
<proteinExistence type="predicted"/>
<organism evidence="1 2">
    <name type="scientific">Hoeflea algicola</name>
    <dbReference type="NCBI Taxonomy" id="2983763"/>
    <lineage>
        <taxon>Bacteria</taxon>
        <taxon>Pseudomonadati</taxon>
        <taxon>Pseudomonadota</taxon>
        <taxon>Alphaproteobacteria</taxon>
        <taxon>Hyphomicrobiales</taxon>
        <taxon>Rhizobiaceae</taxon>
        <taxon>Hoeflea</taxon>
    </lineage>
</organism>
<evidence type="ECO:0008006" key="3">
    <source>
        <dbReference type="Google" id="ProtNLM"/>
    </source>
</evidence>
<accession>A0ABT3ZAU9</accession>
<gene>
    <name evidence="1" type="ORF">OEG84_14610</name>
</gene>
<keyword evidence="2" id="KW-1185">Reference proteome</keyword>
<name>A0ABT3ZAU9_9HYPH</name>
<protein>
    <recommendedName>
        <fullName evidence="3">GIY-YIG domain-containing protein</fullName>
    </recommendedName>
</protein>
<sequence>MSVMTLEWDTIDLSLNREKGGFDNIGEVGKLKERYVYYIKTPNSCIIGYPNGNSNVCYIGQSGRSENKRSRVASHALGWILRYQALTHGANIFTVSWAYPRRQGMKNSYKDVEAYMIREFHEKFGSTPLFNKRMEVETGGYDIDLNCDILKRRRKKAQFQAFSMDDLAAMKE</sequence>
<dbReference type="Proteomes" id="UP001073227">
    <property type="component" value="Unassembled WGS sequence"/>
</dbReference>
<comment type="caution">
    <text evidence="1">The sequence shown here is derived from an EMBL/GenBank/DDBJ whole genome shotgun (WGS) entry which is preliminary data.</text>
</comment>
<evidence type="ECO:0000313" key="1">
    <source>
        <dbReference type="EMBL" id="MCY0148900.1"/>
    </source>
</evidence>